<evidence type="ECO:0000313" key="6">
    <source>
        <dbReference type="EMBL" id="SFI81590.1"/>
    </source>
</evidence>
<keyword evidence="3" id="KW-1133">Transmembrane helix</keyword>
<sequence>MKRSLRRIIAAVSAAITILICFSLTSCNDNPDNEPRLYIDDYFSWAPGNYEDTIEDAQNLPYKKLERMGYKNISQVAGTHGDYVWVKAEFTLPEELKNDDLSMVVPYLHFAEELYLNGYYIDDYGVMGEGPDSPGIQEAGYGAHLFDFPESFLNQDGVNVIHIKIFALGAASITDGVFVGKRQDCWKTSDNQTFYRTRVYVFFEGGMLICGIFFLMLYFAFKRERSYLRFAILNILSIIFFSNFFVNDVPWVGFHGGFPFVLFFKFAKCICFFALEAEFALFVLDYLHVKANLIDTIIRAATFIVNSAVVILAPDYHTLMRLTYPVLVIAAYNFISPIVITAIHCRKKSPVWKEARFLGLSLLPLLITIFIDFALKTFAMDIKHMYYSAIGWMLFIIILFIYFSVKYNGIAGRLEYLNKKLEFEIKAQTEKLVDVNKKLENDQKAAQQDMEMAAIVQKKFFHAPDHELNNWDFSVIYKPRSIVSGDLFNFYHEGPVLNGISLFDASGHGVAASLVTMLAENIIQQTYRESLESGANLADTLSVINSRFITAKEGIDNYLTGILLSTKENEDGSCLMTLSNAGHPYPLLYSAANQTVEEILPDVGSPFSGPVGLRGFDITYSQVETELHSGDIVLLYTDGLTEIANEAQQQFGLQAVIETLRNNGNKSSKEIMELLMKRVDTFCAGSPHKDDISVIILKRA</sequence>
<dbReference type="SUPFAM" id="SSF81606">
    <property type="entry name" value="PP2C-like"/>
    <property type="match status" value="1"/>
</dbReference>
<feature type="domain" description="PPM-type phosphatase" evidence="5">
    <location>
        <begin position="468"/>
        <end position="699"/>
    </location>
</feature>
<evidence type="ECO:0000256" key="4">
    <source>
        <dbReference type="SAM" id="SignalP"/>
    </source>
</evidence>
<feature type="transmembrane region" description="Helical" evidence="3">
    <location>
        <begin position="258"/>
        <end position="284"/>
    </location>
</feature>
<feature type="transmembrane region" description="Helical" evidence="3">
    <location>
        <begin position="227"/>
        <end position="246"/>
    </location>
</feature>
<dbReference type="PROSITE" id="PS51257">
    <property type="entry name" value="PROKAR_LIPOPROTEIN"/>
    <property type="match status" value="1"/>
</dbReference>
<feature type="coiled-coil region" evidence="2">
    <location>
        <begin position="418"/>
        <end position="449"/>
    </location>
</feature>
<feature type="transmembrane region" description="Helical" evidence="3">
    <location>
        <begin position="357"/>
        <end position="379"/>
    </location>
</feature>
<protein>
    <submittedName>
        <fullName evidence="6">Serine phosphatase RsbU, regulator of sigma subunit</fullName>
    </submittedName>
</protein>
<dbReference type="InterPro" id="IPR052016">
    <property type="entry name" value="Bact_Sigma-Reg"/>
</dbReference>
<keyword evidence="1" id="KW-0378">Hydrolase</keyword>
<dbReference type="PANTHER" id="PTHR43156:SF9">
    <property type="entry name" value="HAMP DOMAIN-CONTAINING PROTEIN"/>
    <property type="match status" value="1"/>
</dbReference>
<dbReference type="SMART" id="SM00331">
    <property type="entry name" value="PP2C_SIG"/>
    <property type="match status" value="1"/>
</dbReference>
<reference evidence="7" key="1">
    <citation type="submission" date="2016-10" db="EMBL/GenBank/DDBJ databases">
        <authorList>
            <person name="Varghese N."/>
            <person name="Submissions S."/>
        </authorList>
    </citation>
    <scope>NUCLEOTIDE SEQUENCE [LARGE SCALE GENOMIC DNA]</scope>
    <source>
        <strain evidence="7">XBD1002</strain>
    </source>
</reference>
<feature type="transmembrane region" description="Helical" evidence="3">
    <location>
        <begin position="296"/>
        <end position="316"/>
    </location>
</feature>
<keyword evidence="4" id="KW-0732">Signal</keyword>
<evidence type="ECO:0000256" key="2">
    <source>
        <dbReference type="SAM" id="Coils"/>
    </source>
</evidence>
<name>A0A1I3LAK3_9SPIR</name>
<keyword evidence="2" id="KW-0175">Coiled coil</keyword>
<proteinExistence type="predicted"/>
<evidence type="ECO:0000256" key="3">
    <source>
        <dbReference type="SAM" id="Phobius"/>
    </source>
</evidence>
<evidence type="ECO:0000259" key="5">
    <source>
        <dbReference type="SMART" id="SM00331"/>
    </source>
</evidence>
<keyword evidence="3" id="KW-0812">Transmembrane</keyword>
<gene>
    <name evidence="6" type="ORF">SAMN04487775_106144</name>
</gene>
<evidence type="ECO:0000256" key="1">
    <source>
        <dbReference type="ARBA" id="ARBA00022801"/>
    </source>
</evidence>
<accession>A0A1I3LAK3</accession>
<dbReference type="Pfam" id="PF07228">
    <property type="entry name" value="SpoIIE"/>
    <property type="match status" value="1"/>
</dbReference>
<feature type="transmembrane region" description="Helical" evidence="3">
    <location>
        <begin position="322"/>
        <end position="345"/>
    </location>
</feature>
<feature type="transmembrane region" description="Helical" evidence="3">
    <location>
        <begin position="385"/>
        <end position="405"/>
    </location>
</feature>
<feature type="transmembrane region" description="Helical" evidence="3">
    <location>
        <begin position="199"/>
        <end position="220"/>
    </location>
</feature>
<feature type="chain" id="PRO_5010231471" evidence="4">
    <location>
        <begin position="29"/>
        <end position="700"/>
    </location>
</feature>
<dbReference type="InterPro" id="IPR036457">
    <property type="entry name" value="PPM-type-like_dom_sf"/>
</dbReference>
<dbReference type="RefSeq" id="WP_074931922.1">
    <property type="nucleotide sequence ID" value="NZ_FORI01000006.1"/>
</dbReference>
<dbReference type="GO" id="GO:0016791">
    <property type="term" value="F:phosphatase activity"/>
    <property type="evidence" value="ECO:0007669"/>
    <property type="project" value="TreeGrafter"/>
</dbReference>
<keyword evidence="7" id="KW-1185">Reference proteome</keyword>
<dbReference type="AlphaFoldDB" id="A0A1I3LAK3"/>
<organism evidence="6 7">
    <name type="scientific">Treponema bryantii</name>
    <dbReference type="NCBI Taxonomy" id="163"/>
    <lineage>
        <taxon>Bacteria</taxon>
        <taxon>Pseudomonadati</taxon>
        <taxon>Spirochaetota</taxon>
        <taxon>Spirochaetia</taxon>
        <taxon>Spirochaetales</taxon>
        <taxon>Treponemataceae</taxon>
        <taxon>Treponema</taxon>
    </lineage>
</organism>
<dbReference type="PANTHER" id="PTHR43156">
    <property type="entry name" value="STAGE II SPORULATION PROTEIN E-RELATED"/>
    <property type="match status" value="1"/>
</dbReference>
<dbReference type="EMBL" id="FORI01000006">
    <property type="protein sequence ID" value="SFI81590.1"/>
    <property type="molecule type" value="Genomic_DNA"/>
</dbReference>
<dbReference type="Gene3D" id="2.60.120.260">
    <property type="entry name" value="Galactose-binding domain-like"/>
    <property type="match status" value="1"/>
</dbReference>
<dbReference type="Proteomes" id="UP000182737">
    <property type="component" value="Unassembled WGS sequence"/>
</dbReference>
<dbReference type="InterPro" id="IPR001932">
    <property type="entry name" value="PPM-type_phosphatase-like_dom"/>
</dbReference>
<dbReference type="Gene3D" id="3.60.40.10">
    <property type="entry name" value="PPM-type phosphatase domain"/>
    <property type="match status" value="1"/>
</dbReference>
<keyword evidence="3" id="KW-0472">Membrane</keyword>
<feature type="signal peptide" evidence="4">
    <location>
        <begin position="1"/>
        <end position="28"/>
    </location>
</feature>
<dbReference type="OrthoDB" id="353740at2"/>
<evidence type="ECO:0000313" key="7">
    <source>
        <dbReference type="Proteomes" id="UP000182737"/>
    </source>
</evidence>